<accession>A0ABV2GMD7</accession>
<name>A0ABV2GMD7_9HYPH</name>
<protein>
    <submittedName>
        <fullName evidence="1">Uncharacterized protein</fullName>
    </submittedName>
</protein>
<reference evidence="1 2" key="1">
    <citation type="submission" date="2024-06" db="EMBL/GenBank/DDBJ databases">
        <title>Genomic Encyclopedia of Type Strains, Phase IV (KMG-IV): sequencing the most valuable type-strain genomes for metagenomic binning, comparative biology and taxonomic classification.</title>
        <authorList>
            <person name="Goeker M."/>
        </authorList>
    </citation>
    <scope>NUCLEOTIDE SEQUENCE [LARGE SCALE GENOMIC DNA]</scope>
    <source>
        <strain evidence="1 2">DSM 100022</strain>
    </source>
</reference>
<gene>
    <name evidence="1" type="ORF">ABID19_002459</name>
</gene>
<dbReference type="Proteomes" id="UP001549204">
    <property type="component" value="Unassembled WGS sequence"/>
</dbReference>
<evidence type="ECO:0000313" key="2">
    <source>
        <dbReference type="Proteomes" id="UP001549204"/>
    </source>
</evidence>
<dbReference type="EMBL" id="JBEPMC010000004">
    <property type="protein sequence ID" value="MET3579428.1"/>
    <property type="molecule type" value="Genomic_DNA"/>
</dbReference>
<comment type="caution">
    <text evidence="1">The sequence shown here is derived from an EMBL/GenBank/DDBJ whole genome shotgun (WGS) entry which is preliminary data.</text>
</comment>
<proteinExistence type="predicted"/>
<organism evidence="1 2">
    <name type="scientific">Mesorhizobium robiniae</name>
    <dbReference type="NCBI Taxonomy" id="559315"/>
    <lineage>
        <taxon>Bacteria</taxon>
        <taxon>Pseudomonadati</taxon>
        <taxon>Pseudomonadota</taxon>
        <taxon>Alphaproteobacteria</taxon>
        <taxon>Hyphomicrobiales</taxon>
        <taxon>Phyllobacteriaceae</taxon>
        <taxon>Mesorhizobium</taxon>
    </lineage>
</organism>
<keyword evidence="2" id="KW-1185">Reference proteome</keyword>
<sequence>MGPVCTFHRTGPGSVDPPAFNMKAFMTLHIGRSNEMLTRVQRAY</sequence>
<evidence type="ECO:0000313" key="1">
    <source>
        <dbReference type="EMBL" id="MET3579428.1"/>
    </source>
</evidence>